<evidence type="ECO:0000313" key="2">
    <source>
        <dbReference type="Proteomes" id="UP000009234"/>
    </source>
</evidence>
<protein>
    <recommendedName>
        <fullName evidence="3">Phage-associated protein, BcepMu gp16 family</fullName>
    </recommendedName>
</protein>
<reference evidence="2" key="1">
    <citation type="submission" date="2011-05" db="EMBL/GenBank/DDBJ databases">
        <title>Complete sequence of Desulfotomaculum ruminis DSM 2154.</title>
        <authorList>
            <person name="Lucas S."/>
            <person name="Copeland A."/>
            <person name="Lapidus A."/>
            <person name="Cheng J.-F."/>
            <person name="Goodwin L."/>
            <person name="Pitluck S."/>
            <person name="Lu M."/>
            <person name="Detter J.C."/>
            <person name="Han C."/>
            <person name="Tapia R."/>
            <person name="Land M."/>
            <person name="Hauser L."/>
            <person name="Kyrpides N."/>
            <person name="Ivanova N."/>
            <person name="Mikhailova N."/>
            <person name="Pagani I."/>
            <person name="Stams A.J.M."/>
            <person name="Plugge C.M."/>
            <person name="Muyzer G."/>
            <person name="Kuever J."/>
            <person name="Parshina S.N."/>
            <person name="Ivanova A.E."/>
            <person name="Nazina T.N."/>
            <person name="Brambilla E."/>
            <person name="Spring S."/>
            <person name="Klenk H.-P."/>
            <person name="Woyke T."/>
        </authorList>
    </citation>
    <scope>NUCLEOTIDE SEQUENCE [LARGE SCALE GENOMIC DNA]</scope>
    <source>
        <strain evidence="2">ATCC 23193 / DSM 2154 / NCIB 8452 / DL</strain>
    </source>
</reference>
<dbReference type="OrthoDB" id="2736986at2"/>
<evidence type="ECO:0008006" key="3">
    <source>
        <dbReference type="Google" id="ProtNLM"/>
    </source>
</evidence>
<reference evidence="1 2" key="2">
    <citation type="journal article" date="2012" name="Stand. Genomic Sci.">
        <title>Complete genome sequence of the sulfate-reducing firmicute Desulfotomaculum ruminis type strain (DL(T)).</title>
        <authorList>
            <person name="Spring S."/>
            <person name="Visser M."/>
            <person name="Lu M."/>
            <person name="Copeland A."/>
            <person name="Lapidus A."/>
            <person name="Lucas S."/>
            <person name="Cheng J.F."/>
            <person name="Han C."/>
            <person name="Tapia R."/>
            <person name="Goodwin L.A."/>
            <person name="Pitluck S."/>
            <person name="Ivanova N."/>
            <person name="Land M."/>
            <person name="Hauser L."/>
            <person name="Larimer F."/>
            <person name="Rohde M."/>
            <person name="Goker M."/>
            <person name="Detter J.C."/>
            <person name="Kyrpides N.C."/>
            <person name="Woyke T."/>
            <person name="Schaap P.J."/>
            <person name="Plugge C.M."/>
            <person name="Muyzer G."/>
            <person name="Kuever J."/>
            <person name="Pereira I.A."/>
            <person name="Parshina S.N."/>
            <person name="Bernier-Latmani R."/>
            <person name="Stams A.J."/>
            <person name="Klenk H.P."/>
        </authorList>
    </citation>
    <scope>NUCLEOTIDE SEQUENCE [LARGE SCALE GENOMIC DNA]</scope>
    <source>
        <strain evidence="2">ATCC 23193 / DSM 2154 / NCIB 8452 / DL</strain>
    </source>
</reference>
<dbReference type="RefSeq" id="WP_013841808.1">
    <property type="nucleotide sequence ID" value="NC_015589.1"/>
</dbReference>
<dbReference type="KEGG" id="dru:Desru_1781"/>
<gene>
    <name evidence="1" type="ordered locus">Desru_1781</name>
</gene>
<sequence length="63" mass="7284">MGRRKLTPFGLEVKKKLLDMGVTAKEFCEENKIPAKKFSDLLTGDRKTEKYIQIIREKLKISA</sequence>
<dbReference type="EMBL" id="CP002780">
    <property type="protein sequence ID" value="AEG60044.1"/>
    <property type="molecule type" value="Genomic_DNA"/>
</dbReference>
<name>F6DTI2_DESRL</name>
<dbReference type="Proteomes" id="UP000009234">
    <property type="component" value="Chromosome"/>
</dbReference>
<proteinExistence type="predicted"/>
<dbReference type="STRING" id="696281.Desru_1781"/>
<dbReference type="HOGENOM" id="CLU_192101_0_0_9"/>
<organism evidence="1 2">
    <name type="scientific">Desulforamulus ruminis (strain ATCC 23193 / DSM 2154 / NCIMB 8452 / DL)</name>
    <name type="common">Desulfotomaculum ruminis</name>
    <dbReference type="NCBI Taxonomy" id="696281"/>
    <lineage>
        <taxon>Bacteria</taxon>
        <taxon>Bacillati</taxon>
        <taxon>Bacillota</taxon>
        <taxon>Clostridia</taxon>
        <taxon>Eubacteriales</taxon>
        <taxon>Peptococcaceae</taxon>
        <taxon>Desulforamulus</taxon>
    </lineage>
</organism>
<dbReference type="AlphaFoldDB" id="F6DTI2"/>
<keyword evidence="2" id="KW-1185">Reference proteome</keyword>
<accession>F6DTI2</accession>
<evidence type="ECO:0000313" key="1">
    <source>
        <dbReference type="EMBL" id="AEG60044.1"/>
    </source>
</evidence>